<evidence type="ECO:0000256" key="1">
    <source>
        <dbReference type="SAM" id="Phobius"/>
    </source>
</evidence>
<feature type="transmembrane region" description="Helical" evidence="1">
    <location>
        <begin position="72"/>
        <end position="89"/>
    </location>
</feature>
<protein>
    <submittedName>
        <fullName evidence="2">Uncharacterized protein</fullName>
    </submittedName>
</protein>
<proteinExistence type="predicted"/>
<organism evidence="2 3">
    <name type="scientific">Actinomadura keratinilytica</name>
    <dbReference type="NCBI Taxonomy" id="547461"/>
    <lineage>
        <taxon>Bacteria</taxon>
        <taxon>Bacillati</taxon>
        <taxon>Actinomycetota</taxon>
        <taxon>Actinomycetes</taxon>
        <taxon>Streptosporangiales</taxon>
        <taxon>Thermomonosporaceae</taxon>
        <taxon>Actinomadura</taxon>
    </lineage>
</organism>
<accession>A0ABP7Y5V7</accession>
<evidence type="ECO:0000313" key="3">
    <source>
        <dbReference type="Proteomes" id="UP001500266"/>
    </source>
</evidence>
<gene>
    <name evidence="2" type="ORF">GCM10022416_09230</name>
</gene>
<keyword evidence="1" id="KW-0472">Membrane</keyword>
<reference evidence="3" key="1">
    <citation type="journal article" date="2019" name="Int. J. Syst. Evol. Microbiol.">
        <title>The Global Catalogue of Microorganisms (GCM) 10K type strain sequencing project: providing services to taxonomists for standard genome sequencing and annotation.</title>
        <authorList>
            <consortium name="The Broad Institute Genomics Platform"/>
            <consortium name="The Broad Institute Genome Sequencing Center for Infectious Disease"/>
            <person name="Wu L."/>
            <person name="Ma J."/>
        </authorList>
    </citation>
    <scope>NUCLEOTIDE SEQUENCE [LARGE SCALE GENOMIC DNA]</scope>
    <source>
        <strain evidence="3">JCM 17316</strain>
    </source>
</reference>
<feature type="transmembrane region" description="Helical" evidence="1">
    <location>
        <begin position="35"/>
        <end position="52"/>
    </location>
</feature>
<keyword evidence="3" id="KW-1185">Reference proteome</keyword>
<dbReference type="EMBL" id="BAABDO010000008">
    <property type="protein sequence ID" value="GAA4130952.1"/>
    <property type="molecule type" value="Genomic_DNA"/>
</dbReference>
<name>A0ABP7Y5V7_9ACTN</name>
<dbReference type="RefSeq" id="WP_345017704.1">
    <property type="nucleotide sequence ID" value="NZ_BAABDO010000008.1"/>
</dbReference>
<comment type="caution">
    <text evidence="2">The sequence shown here is derived from an EMBL/GenBank/DDBJ whole genome shotgun (WGS) entry which is preliminary data.</text>
</comment>
<dbReference type="Proteomes" id="UP001500266">
    <property type="component" value="Unassembled WGS sequence"/>
</dbReference>
<sequence>MLLIVWTGLGLLIVPLLIGAGIVAAMLLGELFGPIGTSVGLAVGTVLLVVVGRAVNRHHNEHTLYGIPVQHWAWIQGFFTAFSIVLILTS</sequence>
<feature type="transmembrane region" description="Helical" evidence="1">
    <location>
        <begin position="6"/>
        <end position="28"/>
    </location>
</feature>
<keyword evidence="1" id="KW-0812">Transmembrane</keyword>
<evidence type="ECO:0000313" key="2">
    <source>
        <dbReference type="EMBL" id="GAA4130952.1"/>
    </source>
</evidence>
<keyword evidence="1" id="KW-1133">Transmembrane helix</keyword>